<dbReference type="GO" id="GO:0004022">
    <property type="term" value="F:alcohol dehydrogenase (NAD+) activity"/>
    <property type="evidence" value="ECO:0007669"/>
    <property type="project" value="UniProtKB-EC"/>
</dbReference>
<comment type="cofactor">
    <cofactor evidence="1">
        <name>Zn(2+)</name>
        <dbReference type="ChEBI" id="CHEBI:29105"/>
    </cofactor>
</comment>
<gene>
    <name evidence="8" type="primary">adhA</name>
    <name evidence="8" type="ORF">LMG7141_00892</name>
</gene>
<evidence type="ECO:0000256" key="4">
    <source>
        <dbReference type="ARBA" id="ARBA00022723"/>
    </source>
</evidence>
<keyword evidence="5" id="KW-0862">Zinc</keyword>
<dbReference type="InterPro" id="IPR014187">
    <property type="entry name" value="ADH_Zn_typ-2"/>
</dbReference>
<dbReference type="PROSITE" id="PS00059">
    <property type="entry name" value="ADH_ZINC"/>
    <property type="match status" value="1"/>
</dbReference>
<sequence>MSESMRAMILGKAGAPLALRTVPTPVPGPGEVRIAVSVCGVCRTDLHIVDGELAHPKASLIPGHEIVGTVESCGAGVTSPTPGDRVGVPWLGWTCGACPFCLGGHENLCDHPAFTGYTRDGGYAEYVVCDARYCLPIPERYDDAHAAPLLCAGLIGYRTLRMAGDARRLGIYGFGAAAHLITQIAVAEQRKVFAFTRPADTAAQRLARETGACWAGASDETAPEPLDAALIFAPVGALLPLTLRAVTKGGVVVCGGIHMSDIPAFPYRLLWEERKLMSVANLTRADGLALMRVAAAVPLQVHVTPYPLEAANAALDDLRAGRVAGAAVLRIACQDR</sequence>
<dbReference type="InterPro" id="IPR002328">
    <property type="entry name" value="ADH_Zn_CS"/>
</dbReference>
<dbReference type="Proteomes" id="UP001189616">
    <property type="component" value="Unassembled WGS sequence"/>
</dbReference>
<dbReference type="NCBIfam" id="TIGR02822">
    <property type="entry name" value="adh_fam_2"/>
    <property type="match status" value="1"/>
</dbReference>
<dbReference type="SMART" id="SM00829">
    <property type="entry name" value="PKS_ER"/>
    <property type="match status" value="1"/>
</dbReference>
<dbReference type="PANTHER" id="PTHR42940">
    <property type="entry name" value="ALCOHOL DEHYDROGENASE 1-RELATED"/>
    <property type="match status" value="1"/>
</dbReference>
<comment type="similarity">
    <text evidence="2">Belongs to the zinc-containing alcohol dehydrogenase family.</text>
</comment>
<evidence type="ECO:0000313" key="9">
    <source>
        <dbReference type="Proteomes" id="UP001189616"/>
    </source>
</evidence>
<organism evidence="8 9">
    <name type="scientific">Ralstonia condita</name>
    <dbReference type="NCBI Taxonomy" id="3058600"/>
    <lineage>
        <taxon>Bacteria</taxon>
        <taxon>Pseudomonadati</taxon>
        <taxon>Pseudomonadota</taxon>
        <taxon>Betaproteobacteria</taxon>
        <taxon>Burkholderiales</taxon>
        <taxon>Burkholderiaceae</taxon>
        <taxon>Ralstonia</taxon>
    </lineage>
</organism>
<dbReference type="Gene3D" id="3.90.180.10">
    <property type="entry name" value="Medium-chain alcohol dehydrogenases, catalytic domain"/>
    <property type="match status" value="1"/>
</dbReference>
<dbReference type="CDD" id="cd08298">
    <property type="entry name" value="CAD2"/>
    <property type="match status" value="1"/>
</dbReference>
<evidence type="ECO:0000256" key="1">
    <source>
        <dbReference type="ARBA" id="ARBA00001947"/>
    </source>
</evidence>
<reference evidence="8 9" key="1">
    <citation type="submission" date="2023-07" db="EMBL/GenBank/DDBJ databases">
        <authorList>
            <person name="Peeters C."/>
        </authorList>
    </citation>
    <scope>NUCLEOTIDE SEQUENCE [LARGE SCALE GENOMIC DNA]</scope>
    <source>
        <strain evidence="8 9">LMG 7141</strain>
    </source>
</reference>
<dbReference type="SUPFAM" id="SSF50129">
    <property type="entry name" value="GroES-like"/>
    <property type="match status" value="1"/>
</dbReference>
<proteinExistence type="inferred from homology"/>
<keyword evidence="9" id="KW-1185">Reference proteome</keyword>
<dbReference type="Gene3D" id="3.40.50.720">
    <property type="entry name" value="NAD(P)-binding Rossmann-like Domain"/>
    <property type="match status" value="1"/>
</dbReference>
<name>A0ABM9J1M1_9RALS</name>
<dbReference type="InterPro" id="IPR011032">
    <property type="entry name" value="GroES-like_sf"/>
</dbReference>
<dbReference type="InterPro" id="IPR013154">
    <property type="entry name" value="ADH-like_N"/>
</dbReference>
<dbReference type="InterPro" id="IPR036291">
    <property type="entry name" value="NAD(P)-bd_dom_sf"/>
</dbReference>
<dbReference type="InterPro" id="IPR020843">
    <property type="entry name" value="ER"/>
</dbReference>
<keyword evidence="6 8" id="KW-0560">Oxidoreductase</keyword>
<dbReference type="PANTHER" id="PTHR42940:SF8">
    <property type="entry name" value="VACUOLAR PROTEIN SORTING-ASSOCIATED PROTEIN 11"/>
    <property type="match status" value="1"/>
</dbReference>
<accession>A0ABM9J1M1</accession>
<comment type="caution">
    <text evidence="8">The sequence shown here is derived from an EMBL/GenBank/DDBJ whole genome shotgun (WGS) entry which is preliminary data.</text>
</comment>
<evidence type="ECO:0000256" key="3">
    <source>
        <dbReference type="ARBA" id="ARBA00013190"/>
    </source>
</evidence>
<evidence type="ECO:0000256" key="5">
    <source>
        <dbReference type="ARBA" id="ARBA00022833"/>
    </source>
</evidence>
<keyword evidence="4" id="KW-0479">Metal-binding</keyword>
<dbReference type="EMBL" id="CATYWO010000001">
    <property type="protein sequence ID" value="CAJ0779493.1"/>
    <property type="molecule type" value="Genomic_DNA"/>
</dbReference>
<protein>
    <recommendedName>
        <fullName evidence="3">alcohol dehydrogenase</fullName>
        <ecNumber evidence="3">1.1.1.1</ecNumber>
    </recommendedName>
</protein>
<dbReference type="Pfam" id="PF08240">
    <property type="entry name" value="ADH_N"/>
    <property type="match status" value="1"/>
</dbReference>
<evidence type="ECO:0000259" key="7">
    <source>
        <dbReference type="SMART" id="SM00829"/>
    </source>
</evidence>
<feature type="domain" description="Enoyl reductase (ER)" evidence="7">
    <location>
        <begin position="14"/>
        <end position="329"/>
    </location>
</feature>
<dbReference type="SUPFAM" id="SSF51735">
    <property type="entry name" value="NAD(P)-binding Rossmann-fold domains"/>
    <property type="match status" value="1"/>
</dbReference>
<evidence type="ECO:0000256" key="6">
    <source>
        <dbReference type="ARBA" id="ARBA00023002"/>
    </source>
</evidence>
<evidence type="ECO:0000313" key="8">
    <source>
        <dbReference type="EMBL" id="CAJ0779493.1"/>
    </source>
</evidence>
<evidence type="ECO:0000256" key="2">
    <source>
        <dbReference type="ARBA" id="ARBA00008072"/>
    </source>
</evidence>
<dbReference type="EC" id="1.1.1.1" evidence="3"/>
<dbReference type="RefSeq" id="WP_316655583.1">
    <property type="nucleotide sequence ID" value="NZ_CATYWO010000001.1"/>
</dbReference>